<dbReference type="InterPro" id="IPR004045">
    <property type="entry name" value="Glutathione_S-Trfase_N"/>
</dbReference>
<dbReference type="EC" id="2.5.1.18" evidence="1"/>
<keyword evidence="6" id="KW-1185">Reference proteome</keyword>
<comment type="catalytic activity">
    <reaction evidence="3">
        <text>RX + glutathione = an S-substituted glutathione + a halide anion + H(+)</text>
        <dbReference type="Rhea" id="RHEA:16437"/>
        <dbReference type="ChEBI" id="CHEBI:15378"/>
        <dbReference type="ChEBI" id="CHEBI:16042"/>
        <dbReference type="ChEBI" id="CHEBI:17792"/>
        <dbReference type="ChEBI" id="CHEBI:57925"/>
        <dbReference type="ChEBI" id="CHEBI:90779"/>
        <dbReference type="EC" id="2.5.1.18"/>
    </reaction>
</comment>
<name>A0A1Q8ZS72_9HYPH</name>
<protein>
    <recommendedName>
        <fullName evidence="1">glutathione transferase</fullName>
        <ecNumber evidence="1">2.5.1.18</ecNumber>
    </recommendedName>
</protein>
<feature type="domain" description="GST N-terminal" evidence="4">
    <location>
        <begin position="1"/>
        <end position="80"/>
    </location>
</feature>
<evidence type="ECO:0000313" key="5">
    <source>
        <dbReference type="EMBL" id="OLP44828.1"/>
    </source>
</evidence>
<dbReference type="GO" id="GO:0004601">
    <property type="term" value="F:peroxidase activity"/>
    <property type="evidence" value="ECO:0007669"/>
    <property type="project" value="UniProtKB-ARBA"/>
</dbReference>
<evidence type="ECO:0000256" key="2">
    <source>
        <dbReference type="ARBA" id="ARBA00022679"/>
    </source>
</evidence>
<dbReference type="EMBL" id="MKIM01000027">
    <property type="protein sequence ID" value="OLP44828.1"/>
    <property type="molecule type" value="Genomic_DNA"/>
</dbReference>
<dbReference type="AlphaFoldDB" id="A0A1Q8ZS72"/>
<dbReference type="InterPro" id="IPR036282">
    <property type="entry name" value="Glutathione-S-Trfase_C_sf"/>
</dbReference>
<dbReference type="FunFam" id="3.40.30.10:FF:000156">
    <property type="entry name" value="Glutathione S-transferase 1"/>
    <property type="match status" value="1"/>
</dbReference>
<dbReference type="PROSITE" id="PS50404">
    <property type="entry name" value="GST_NTER"/>
    <property type="match status" value="1"/>
</dbReference>
<dbReference type="GO" id="GO:0005737">
    <property type="term" value="C:cytoplasm"/>
    <property type="evidence" value="ECO:0007669"/>
    <property type="project" value="UniProtKB-ARBA"/>
</dbReference>
<keyword evidence="2 5" id="KW-0808">Transferase</keyword>
<evidence type="ECO:0000259" key="4">
    <source>
        <dbReference type="PROSITE" id="PS50404"/>
    </source>
</evidence>
<accession>A0A1Q8ZS72</accession>
<evidence type="ECO:0000256" key="1">
    <source>
        <dbReference type="ARBA" id="ARBA00012452"/>
    </source>
</evidence>
<organism evidence="5 6">
    <name type="scientific">Rhizobium oryziradicis</name>
    <dbReference type="NCBI Taxonomy" id="1867956"/>
    <lineage>
        <taxon>Bacteria</taxon>
        <taxon>Pseudomonadati</taxon>
        <taxon>Pseudomonadota</taxon>
        <taxon>Alphaproteobacteria</taxon>
        <taxon>Hyphomicrobiales</taxon>
        <taxon>Rhizobiaceae</taxon>
        <taxon>Rhizobium/Agrobacterium group</taxon>
        <taxon>Rhizobium</taxon>
    </lineage>
</organism>
<dbReference type="RefSeq" id="WP_075640337.1">
    <property type="nucleotide sequence ID" value="NZ_MKIM01000027.1"/>
</dbReference>
<dbReference type="SFLD" id="SFLDS00019">
    <property type="entry name" value="Glutathione_Transferase_(cytos"/>
    <property type="match status" value="1"/>
</dbReference>
<dbReference type="SUPFAM" id="SSF52833">
    <property type="entry name" value="Thioredoxin-like"/>
    <property type="match status" value="1"/>
</dbReference>
<dbReference type="PANTHER" id="PTHR44051">
    <property type="entry name" value="GLUTATHIONE S-TRANSFERASE-RELATED"/>
    <property type="match status" value="1"/>
</dbReference>
<sequence>MITVHYLENSRAHRILWLLEELGLDYDIKTYKRGADMRAPTTLKAIHPLGKSPVIEDKGRVIAESGAIIEYLIGVYDKEHKLRPPGGTDERLRYIYWLHYAEGSAMPLLLMKLVFLRLPRQMPIFLRSVGKLISDSVQRKLIDPQLADHLAYWNSELSRDGWFAGNAFSAADIAMSFPVEAGMSRMDQTGDVQAVRRYLDAIRSRPAYQRALTRGGAYVYAES</sequence>
<dbReference type="OrthoDB" id="9810080at2"/>
<comment type="caution">
    <text evidence="5">The sequence shown here is derived from an EMBL/GenBank/DDBJ whole genome shotgun (WGS) entry which is preliminary data.</text>
</comment>
<dbReference type="Proteomes" id="UP000186894">
    <property type="component" value="Unassembled WGS sequence"/>
</dbReference>
<evidence type="ECO:0000313" key="6">
    <source>
        <dbReference type="Proteomes" id="UP000186894"/>
    </source>
</evidence>
<dbReference type="InterPro" id="IPR036249">
    <property type="entry name" value="Thioredoxin-like_sf"/>
</dbReference>
<gene>
    <name evidence="5" type="ORF">BJF95_07685</name>
</gene>
<dbReference type="CDD" id="cd03189">
    <property type="entry name" value="GST_C_GTT1_like"/>
    <property type="match status" value="1"/>
</dbReference>
<dbReference type="STRING" id="1867956.BJF95_07685"/>
<proteinExistence type="predicted"/>
<dbReference type="GO" id="GO:0004364">
    <property type="term" value="F:glutathione transferase activity"/>
    <property type="evidence" value="ECO:0007669"/>
    <property type="project" value="UniProtKB-EC"/>
</dbReference>
<dbReference type="Gene3D" id="3.40.30.10">
    <property type="entry name" value="Glutaredoxin"/>
    <property type="match status" value="1"/>
</dbReference>
<dbReference type="SFLD" id="SFLDG00358">
    <property type="entry name" value="Main_(cytGST)"/>
    <property type="match status" value="1"/>
</dbReference>
<dbReference type="PANTHER" id="PTHR44051:SF9">
    <property type="entry name" value="GLUTATHIONE S-TRANSFERASE 1"/>
    <property type="match status" value="1"/>
</dbReference>
<dbReference type="SFLD" id="SFLDG01150">
    <property type="entry name" value="Main.1:_Beta-like"/>
    <property type="match status" value="1"/>
</dbReference>
<dbReference type="SUPFAM" id="SSF47616">
    <property type="entry name" value="GST C-terminal domain-like"/>
    <property type="match status" value="1"/>
</dbReference>
<reference evidence="5 6" key="1">
    <citation type="submission" date="2016-09" db="EMBL/GenBank/DDBJ databases">
        <title>Rhizobium oryziradicis sp. nov., isolated from the root of rice.</title>
        <authorList>
            <person name="Zhao J."/>
            <person name="Zhang X."/>
        </authorList>
    </citation>
    <scope>NUCLEOTIDE SEQUENCE [LARGE SCALE GENOMIC DNA]</scope>
    <source>
        <strain evidence="5 6">N19</strain>
    </source>
</reference>
<dbReference type="InterPro" id="IPR040079">
    <property type="entry name" value="Glutathione_S-Trfase"/>
</dbReference>
<dbReference type="Gene3D" id="1.20.1050.10">
    <property type="match status" value="1"/>
</dbReference>
<dbReference type="Pfam" id="PF02798">
    <property type="entry name" value="GST_N"/>
    <property type="match status" value="1"/>
</dbReference>
<dbReference type="CDD" id="cd03046">
    <property type="entry name" value="GST_N_GTT1_like"/>
    <property type="match status" value="1"/>
</dbReference>
<evidence type="ECO:0000256" key="3">
    <source>
        <dbReference type="ARBA" id="ARBA00047960"/>
    </source>
</evidence>